<comment type="caution">
    <text evidence="4">The sequence shown here is derived from an EMBL/GenBank/DDBJ whole genome shotgun (WGS) entry which is preliminary data.</text>
</comment>
<dbReference type="EMBL" id="JADYTN010000034">
    <property type="protein sequence ID" value="MCF2564718.1"/>
    <property type="molecule type" value="Genomic_DNA"/>
</dbReference>
<dbReference type="Pfam" id="PF00440">
    <property type="entry name" value="TetR_N"/>
    <property type="match status" value="1"/>
</dbReference>
<protein>
    <submittedName>
        <fullName evidence="4">TetR/AcrR family transcriptional regulator</fullName>
    </submittedName>
</protein>
<dbReference type="PROSITE" id="PS50977">
    <property type="entry name" value="HTH_TETR_2"/>
    <property type="match status" value="1"/>
</dbReference>
<evidence type="ECO:0000256" key="2">
    <source>
        <dbReference type="PROSITE-ProRule" id="PRU00335"/>
    </source>
</evidence>
<feature type="domain" description="HTH tetR-type" evidence="3">
    <location>
        <begin position="13"/>
        <end position="73"/>
    </location>
</feature>
<evidence type="ECO:0000313" key="5">
    <source>
        <dbReference type="Proteomes" id="UP001200470"/>
    </source>
</evidence>
<dbReference type="SUPFAM" id="SSF46689">
    <property type="entry name" value="Homeodomain-like"/>
    <property type="match status" value="1"/>
</dbReference>
<dbReference type="InterPro" id="IPR050109">
    <property type="entry name" value="HTH-type_TetR-like_transc_reg"/>
</dbReference>
<keyword evidence="5" id="KW-1185">Reference proteome</keyword>
<proteinExistence type="predicted"/>
<evidence type="ECO:0000313" key="4">
    <source>
        <dbReference type="EMBL" id="MCF2564718.1"/>
    </source>
</evidence>
<name>A0ABS9CI16_9BACT</name>
<evidence type="ECO:0000256" key="1">
    <source>
        <dbReference type="ARBA" id="ARBA00023125"/>
    </source>
</evidence>
<dbReference type="InterPro" id="IPR001647">
    <property type="entry name" value="HTH_TetR"/>
</dbReference>
<evidence type="ECO:0000259" key="3">
    <source>
        <dbReference type="PROSITE" id="PS50977"/>
    </source>
</evidence>
<gene>
    <name evidence="4" type="ORF">I6E12_11470</name>
</gene>
<reference evidence="4 5" key="1">
    <citation type="submission" date="2020-12" db="EMBL/GenBank/DDBJ databases">
        <title>Whole genome sequences of gut porcine anaerobes.</title>
        <authorList>
            <person name="Kubasova T."/>
            <person name="Jahodarova E."/>
            <person name="Rychlik I."/>
        </authorList>
    </citation>
    <scope>NUCLEOTIDE SEQUENCE [LARGE SCALE GENOMIC DNA]</scope>
    <source>
        <strain evidence="4 5">An925</strain>
    </source>
</reference>
<keyword evidence="1 2" id="KW-0238">DNA-binding</keyword>
<dbReference type="PRINTS" id="PR00455">
    <property type="entry name" value="HTHTETR"/>
</dbReference>
<dbReference type="InterPro" id="IPR009057">
    <property type="entry name" value="Homeodomain-like_sf"/>
</dbReference>
<dbReference type="Gene3D" id="1.10.357.10">
    <property type="entry name" value="Tetracycline Repressor, domain 2"/>
    <property type="match status" value="1"/>
</dbReference>
<dbReference type="PANTHER" id="PTHR30328:SF54">
    <property type="entry name" value="HTH-TYPE TRANSCRIPTIONAL REPRESSOR SCO4008"/>
    <property type="match status" value="1"/>
</dbReference>
<accession>A0ABS9CI16</accession>
<feature type="DNA-binding region" description="H-T-H motif" evidence="2">
    <location>
        <begin position="36"/>
        <end position="55"/>
    </location>
</feature>
<dbReference type="Proteomes" id="UP001200470">
    <property type="component" value="Unassembled WGS sequence"/>
</dbReference>
<organism evidence="4 5">
    <name type="scientific">Xylanibacter brevis</name>
    <dbReference type="NCBI Taxonomy" id="83231"/>
    <lineage>
        <taxon>Bacteria</taxon>
        <taxon>Pseudomonadati</taxon>
        <taxon>Bacteroidota</taxon>
        <taxon>Bacteroidia</taxon>
        <taxon>Bacteroidales</taxon>
        <taxon>Prevotellaceae</taxon>
        <taxon>Xylanibacter</taxon>
    </lineage>
</organism>
<sequence>MQEITRDLTDYRIGLRDKILETAMAAFEKKGVKAVKMDDIATALSISKRTLYEIYDDKEALLYEGISKRDRLRHDQIQSYASKGHNVMEILKEAYRVNSNASRNICPAFYEDIHRYPKIEQYMQKVRAQKGAEILDFMHSGVEQGFFRSDINYNLFLILYDSVTDAIIENKLLSTYTMDELYYNFFLVPLRGVCTEKGLQLVAETWK</sequence>
<dbReference type="RefSeq" id="WP_301638610.1">
    <property type="nucleotide sequence ID" value="NZ_JADYTN010000034.1"/>
</dbReference>
<dbReference type="PANTHER" id="PTHR30328">
    <property type="entry name" value="TRANSCRIPTIONAL REPRESSOR"/>
    <property type="match status" value="1"/>
</dbReference>